<protein>
    <recommendedName>
        <fullName evidence="4">Pilus formation protein N-terminal domain-containing protein</fullName>
    </recommendedName>
</protein>
<dbReference type="HOGENOM" id="CLU_084988_0_0_10"/>
<dbReference type="PATRIC" id="fig|927665.4.peg.2180"/>
<organism evidence="2 3">
    <name type="scientific">Parabacteroides goldsteinii DSM 19448 = WAL 12034</name>
    <dbReference type="NCBI Taxonomy" id="927665"/>
    <lineage>
        <taxon>Bacteria</taxon>
        <taxon>Pseudomonadati</taxon>
        <taxon>Bacteroidota</taxon>
        <taxon>Bacteroidia</taxon>
        <taxon>Bacteroidales</taxon>
        <taxon>Tannerellaceae</taxon>
        <taxon>Parabacteroides</taxon>
    </lineage>
</organism>
<dbReference type="EMBL" id="AQHV01000011">
    <property type="protein sequence ID" value="KKB56149.1"/>
    <property type="molecule type" value="Genomic_DNA"/>
</dbReference>
<keyword evidence="1" id="KW-0732">Signal</keyword>
<evidence type="ECO:0000313" key="3">
    <source>
        <dbReference type="Proteomes" id="UP000033047"/>
    </source>
</evidence>
<dbReference type="RefSeq" id="WP_046146064.1">
    <property type="nucleotide sequence ID" value="NZ_KQ033912.1"/>
</dbReference>
<evidence type="ECO:0008006" key="4">
    <source>
        <dbReference type="Google" id="ProtNLM"/>
    </source>
</evidence>
<proteinExistence type="predicted"/>
<gene>
    <name evidence="2" type="ORF">HMPREF1535_02122</name>
</gene>
<dbReference type="Proteomes" id="UP000033047">
    <property type="component" value="Unassembled WGS sequence"/>
</dbReference>
<feature type="chain" id="PRO_5002489185" description="Pilus formation protein N-terminal domain-containing protein" evidence="1">
    <location>
        <begin position="25"/>
        <end position="288"/>
    </location>
</feature>
<feature type="signal peptide" evidence="1">
    <location>
        <begin position="1"/>
        <end position="24"/>
    </location>
</feature>
<dbReference type="PROSITE" id="PS51257">
    <property type="entry name" value="PROKAR_LIPOPROTEIN"/>
    <property type="match status" value="1"/>
</dbReference>
<sequence length="288" mass="31674">MNIKTLFKILLLFFSAMGFGSCGSDDDEKKEIYPLSFEKEYYEVPLLGNQSISIRGGNRNYSVTVEKTEILDVSVDLSSSIDMGNLVITPKQKGETTVTIKDNIVNEEVGLKIKVTDSYLAYAIKNSNHPALSQGTLVYLINNEAKDCYFFRNTGSGTGATNTLIAKGTYEFSVKIEYGIGNSSNTYGIPYLTLNYASDINGNFTDEAIAHTPHSLRFELLDGETSSNTVINMIQVCLGVDWKALVHETLSRSVGIEEPILKTTIDDTNYTIVGVLNTTPAIPENILE</sequence>
<comment type="caution">
    <text evidence="2">The sequence shown here is derived from an EMBL/GenBank/DDBJ whole genome shotgun (WGS) entry which is preliminary data.</text>
</comment>
<dbReference type="AlphaFoldDB" id="A0A0F5JEG5"/>
<evidence type="ECO:0000256" key="1">
    <source>
        <dbReference type="SAM" id="SignalP"/>
    </source>
</evidence>
<reference evidence="2 3" key="1">
    <citation type="submission" date="2013-04" db="EMBL/GenBank/DDBJ databases">
        <title>The Genome Sequence of Parabacteroides goldsteinii DSM 19448.</title>
        <authorList>
            <consortium name="The Broad Institute Genomics Platform"/>
            <person name="Earl A."/>
            <person name="Ward D."/>
            <person name="Feldgarden M."/>
            <person name="Gevers D."/>
            <person name="Martens E."/>
            <person name="Sakamoto M."/>
            <person name="Benno Y."/>
            <person name="Song Y."/>
            <person name="Liu C."/>
            <person name="Lee J."/>
            <person name="Bolanos M."/>
            <person name="Vaisanen M.L."/>
            <person name="Finegold S.M."/>
            <person name="Walker B."/>
            <person name="Young S."/>
            <person name="Zeng Q."/>
            <person name="Gargeya S."/>
            <person name="Fitzgerald M."/>
            <person name="Haas B."/>
            <person name="Abouelleil A."/>
            <person name="Allen A.W."/>
            <person name="Alvarado L."/>
            <person name="Arachchi H.M."/>
            <person name="Berlin A.M."/>
            <person name="Chapman S.B."/>
            <person name="Gainer-Dewar J."/>
            <person name="Goldberg J."/>
            <person name="Griggs A."/>
            <person name="Gujja S."/>
            <person name="Hansen M."/>
            <person name="Howarth C."/>
            <person name="Imamovic A."/>
            <person name="Ireland A."/>
            <person name="Larimer J."/>
            <person name="McCowan C."/>
            <person name="Murphy C."/>
            <person name="Pearson M."/>
            <person name="Poon T.W."/>
            <person name="Priest M."/>
            <person name="Roberts A."/>
            <person name="Saif S."/>
            <person name="Shea T."/>
            <person name="Sisk P."/>
            <person name="Sykes S."/>
            <person name="Wortman J."/>
            <person name="Nusbaum C."/>
            <person name="Birren B."/>
        </authorList>
    </citation>
    <scope>NUCLEOTIDE SEQUENCE [LARGE SCALE GENOMIC DNA]</scope>
    <source>
        <strain evidence="2 3">DSM 19448</strain>
    </source>
</reference>
<name>A0A0F5JEG5_9BACT</name>
<accession>A0A0F5JEG5</accession>
<evidence type="ECO:0000313" key="2">
    <source>
        <dbReference type="EMBL" id="KKB56149.1"/>
    </source>
</evidence>